<keyword evidence="2 4" id="KW-0444">Lipid biosynthesis</keyword>
<organism evidence="7">
    <name type="scientific">Culicoides sonorensis</name>
    <name type="common">Biting midge</name>
    <dbReference type="NCBI Taxonomy" id="179676"/>
    <lineage>
        <taxon>Eukaryota</taxon>
        <taxon>Metazoa</taxon>
        <taxon>Ecdysozoa</taxon>
        <taxon>Arthropoda</taxon>
        <taxon>Hexapoda</taxon>
        <taxon>Insecta</taxon>
        <taxon>Pterygota</taxon>
        <taxon>Neoptera</taxon>
        <taxon>Endopterygota</taxon>
        <taxon>Diptera</taxon>
        <taxon>Nematocera</taxon>
        <taxon>Chironomoidea</taxon>
        <taxon>Ceratopogonidae</taxon>
        <taxon>Ceratopogoninae</taxon>
        <taxon>Culicoides</taxon>
        <taxon>Monoculicoides</taxon>
    </lineage>
</organism>
<dbReference type="InterPro" id="IPR026055">
    <property type="entry name" value="FAR"/>
</dbReference>
<dbReference type="Pfam" id="PF07993">
    <property type="entry name" value="NAD_binding_4"/>
    <property type="match status" value="1"/>
</dbReference>
<dbReference type="SUPFAM" id="SSF51735">
    <property type="entry name" value="NAD(P)-binding Rossmann-fold domains"/>
    <property type="match status" value="1"/>
</dbReference>
<dbReference type="GO" id="GO:0080019">
    <property type="term" value="F:alcohol-forming very long-chain fatty acyl-CoA reductase activity"/>
    <property type="evidence" value="ECO:0007669"/>
    <property type="project" value="InterPro"/>
</dbReference>
<evidence type="ECO:0000256" key="3">
    <source>
        <dbReference type="ARBA" id="ARBA00023098"/>
    </source>
</evidence>
<dbReference type="InterPro" id="IPR013120">
    <property type="entry name" value="FAR_NAD-bd"/>
</dbReference>
<feature type="domain" description="Thioester reductase (TE)" evidence="6">
    <location>
        <begin position="32"/>
        <end position="198"/>
    </location>
</feature>
<dbReference type="PANTHER" id="PTHR11011">
    <property type="entry name" value="MALE STERILITY PROTEIN 2-RELATED"/>
    <property type="match status" value="1"/>
</dbReference>
<keyword evidence="3 4" id="KW-0443">Lipid metabolism</keyword>
<dbReference type="EC" id="1.2.1.84" evidence="4"/>
<dbReference type="InterPro" id="IPR036291">
    <property type="entry name" value="NAD(P)-bd_dom_sf"/>
</dbReference>
<dbReference type="GO" id="GO:0005777">
    <property type="term" value="C:peroxisome"/>
    <property type="evidence" value="ECO:0007669"/>
    <property type="project" value="TreeGrafter"/>
</dbReference>
<name>A0A336M4R9_CULSO</name>
<evidence type="ECO:0000259" key="5">
    <source>
        <dbReference type="Pfam" id="PF03015"/>
    </source>
</evidence>
<evidence type="ECO:0000256" key="1">
    <source>
        <dbReference type="ARBA" id="ARBA00005928"/>
    </source>
</evidence>
<dbReference type="Pfam" id="PF03015">
    <property type="entry name" value="Sterile"/>
    <property type="match status" value="1"/>
</dbReference>
<protein>
    <recommendedName>
        <fullName evidence="4">Fatty acyl-CoA reductase</fullName>
        <ecNumber evidence="4">1.2.1.84</ecNumber>
    </recommendedName>
</protein>
<dbReference type="CDD" id="cd09071">
    <property type="entry name" value="FAR_C"/>
    <property type="match status" value="1"/>
</dbReference>
<keyword evidence="4" id="KW-0560">Oxidoreductase</keyword>
<evidence type="ECO:0000256" key="2">
    <source>
        <dbReference type="ARBA" id="ARBA00022516"/>
    </source>
</evidence>
<feature type="domain" description="Fatty acyl-CoA reductase C-terminal" evidence="5">
    <location>
        <begin position="267"/>
        <end position="359"/>
    </location>
</feature>
<dbReference type="VEuPathDB" id="VectorBase:CSON010722"/>
<accession>A0A336M4R9</accession>
<comment type="similarity">
    <text evidence="1 4">Belongs to the fatty acyl-CoA reductase family.</text>
</comment>
<proteinExistence type="inferred from homology"/>
<dbReference type="OMA" id="NEPFRDS"/>
<evidence type="ECO:0000313" key="7">
    <source>
        <dbReference type="EMBL" id="SSX24351.1"/>
    </source>
</evidence>
<keyword evidence="4" id="KW-0521">NADP</keyword>
<dbReference type="AlphaFoldDB" id="A0A336M4R9"/>
<gene>
    <name evidence="7" type="primary">CSON010722</name>
</gene>
<dbReference type="EMBL" id="UFQT01000440">
    <property type="protein sequence ID" value="SSX24351.1"/>
    <property type="molecule type" value="Genomic_DNA"/>
</dbReference>
<comment type="catalytic activity">
    <reaction evidence="4">
        <text>a long-chain fatty acyl-CoA + 2 NADPH + 2 H(+) = a long-chain primary fatty alcohol + 2 NADP(+) + CoA</text>
        <dbReference type="Rhea" id="RHEA:52716"/>
        <dbReference type="ChEBI" id="CHEBI:15378"/>
        <dbReference type="ChEBI" id="CHEBI:57287"/>
        <dbReference type="ChEBI" id="CHEBI:57783"/>
        <dbReference type="ChEBI" id="CHEBI:58349"/>
        <dbReference type="ChEBI" id="CHEBI:77396"/>
        <dbReference type="ChEBI" id="CHEBI:83139"/>
        <dbReference type="EC" id="1.2.1.84"/>
    </reaction>
</comment>
<dbReference type="GO" id="GO:0035336">
    <property type="term" value="P:long-chain fatty-acyl-CoA metabolic process"/>
    <property type="evidence" value="ECO:0007669"/>
    <property type="project" value="TreeGrafter"/>
</dbReference>
<evidence type="ECO:0000256" key="4">
    <source>
        <dbReference type="RuleBase" id="RU363097"/>
    </source>
</evidence>
<dbReference type="Gene3D" id="3.40.50.720">
    <property type="entry name" value="NAD(P)-binding Rossmann-like Domain"/>
    <property type="match status" value="1"/>
</dbReference>
<sequence length="463" mass="53874">MVASHEILTEMDTSQFMGTPMQQFYNKKSIFLTGGTGFLGKILMDKLLRTCDIESFYILIRNKKGKGMHSRIEEIFDDPLFDRLKREKPKFRSKIVGISGDCVLPGLGINAQDRDLLRREVNIVFHVAATVRFDEKLKLALGINVNGTKEVVQLCKEIKSLHAFVHVSTAYANCNRNKIDETFYKPKISDMCVNSLLASGWDVANTRYDHIPVYNFTTSPDNPITWEQYTDLGLIHGSKMPTLKAIWYYTVTLAGSWPSAMLMQFFYHLVPAFFMDIGLIISGKKPKMVKIYQKIHKFCDVISYFNTRRWYFTNSNVMALWKKLDPKDKQIFYFDMNDLDWNEFTRESIHGIRQYLMKDDPSTIPDAIKRMKNLKVLHYIVVYASNAFLLTFKDYRPVYIWFTSELTFHVHRHSLVYVKTITHIQCTHIAGTGNLCPPALYFFSSQIPLACSRQHTRRHTFFK</sequence>
<dbReference type="PANTHER" id="PTHR11011:SF60">
    <property type="entry name" value="FATTY ACYL-COA REDUCTASE-RELATED"/>
    <property type="match status" value="1"/>
</dbReference>
<dbReference type="InterPro" id="IPR033640">
    <property type="entry name" value="FAR_C"/>
</dbReference>
<dbReference type="GO" id="GO:0102965">
    <property type="term" value="F:alcohol-forming long-chain fatty acyl-CoA reductase activity"/>
    <property type="evidence" value="ECO:0007669"/>
    <property type="project" value="UniProtKB-EC"/>
</dbReference>
<comment type="function">
    <text evidence="4">Catalyzes the reduction of fatty acyl-CoA to fatty alcohols.</text>
</comment>
<evidence type="ECO:0000259" key="6">
    <source>
        <dbReference type="Pfam" id="PF07993"/>
    </source>
</evidence>
<reference evidence="7" key="1">
    <citation type="submission" date="2018-07" db="EMBL/GenBank/DDBJ databases">
        <authorList>
            <person name="Quirk P.G."/>
            <person name="Krulwich T.A."/>
        </authorList>
    </citation>
    <scope>NUCLEOTIDE SEQUENCE</scope>
</reference>